<dbReference type="InterPro" id="IPR000801">
    <property type="entry name" value="Esterase-like"/>
</dbReference>
<dbReference type="InterPro" id="IPR029058">
    <property type="entry name" value="AB_hydrolase_fold"/>
</dbReference>
<dbReference type="AlphaFoldDB" id="A0AAW3FIB4"/>
<dbReference type="InterPro" id="IPR013783">
    <property type="entry name" value="Ig-like_fold"/>
</dbReference>
<dbReference type="PANTHER" id="PTHR48098">
    <property type="entry name" value="ENTEROCHELIN ESTERASE-RELATED"/>
    <property type="match status" value="1"/>
</dbReference>
<comment type="caution">
    <text evidence="2">The sequence shown here is derived from an EMBL/GenBank/DDBJ whole genome shotgun (WGS) entry which is preliminary data.</text>
</comment>
<keyword evidence="1" id="KW-0732">Signal</keyword>
<sequence>MKQILCTFILSFAALVASAQTVSNKRMPFVDGDRTVTFRYVNKQVKHVTIEGSFPKPMSMVGKDGAWVYRTAPLPSEMYTYRFAIGGKKMVTDSLNPNVVCDIDDSLSYFVVGGYPGSYYMDNNVPHGTVQQLWYHSEFDKNMKQRRLSVYLPAEYKQNPQKRYPVLYLLHGTGGDELAWLGMGRLAQIMDNMIAQRKTVPMIVVMPNGIAEQDAAPGHSPYMKTKALHVNVSSWLGRTERAFPVEVMPFIEHQFRTLNDKKHRAIAGLSMGGLHTIAITANNPDLFDYVGLFSPQSVSFLTNGNIKSLDRFTRGLDKFMANMPSQWQQRYDEKRPLLTDVDMYKNLDKKLQREFQNPPALYYIAIGKSDPLKPFVDKYRSRLSRMGCIYMYNETSGGHTWENWRRYLLNFLPRLFKNK</sequence>
<evidence type="ECO:0000256" key="1">
    <source>
        <dbReference type="SAM" id="SignalP"/>
    </source>
</evidence>
<proteinExistence type="predicted"/>
<dbReference type="Gene3D" id="2.60.40.10">
    <property type="entry name" value="Immunoglobulins"/>
    <property type="match status" value="1"/>
</dbReference>
<evidence type="ECO:0000313" key="2">
    <source>
        <dbReference type="EMBL" id="KGF30190.1"/>
    </source>
</evidence>
<dbReference type="RefSeq" id="WP_036868143.1">
    <property type="nucleotide sequence ID" value="NZ_JRNJ01000019.1"/>
</dbReference>
<organism evidence="2 3">
    <name type="scientific">Prevotella histicola JCM 15637 = DNF00424</name>
    <dbReference type="NCBI Taxonomy" id="1236504"/>
    <lineage>
        <taxon>Bacteria</taxon>
        <taxon>Pseudomonadati</taxon>
        <taxon>Bacteroidota</taxon>
        <taxon>Bacteroidia</taxon>
        <taxon>Bacteroidales</taxon>
        <taxon>Prevotellaceae</taxon>
        <taxon>Prevotella</taxon>
    </lineage>
</organism>
<dbReference type="Pfam" id="PF00756">
    <property type="entry name" value="Esterase"/>
    <property type="match status" value="1"/>
</dbReference>
<reference evidence="2 3" key="1">
    <citation type="submission" date="2014-07" db="EMBL/GenBank/DDBJ databases">
        <authorList>
            <person name="McCorrison J."/>
            <person name="Sanka R."/>
            <person name="Torralba M."/>
            <person name="Gillis M."/>
            <person name="Haft D.H."/>
            <person name="Methe B."/>
            <person name="Sutton G."/>
            <person name="Nelson K.E."/>
        </authorList>
    </citation>
    <scope>NUCLEOTIDE SEQUENCE [LARGE SCALE GENOMIC DNA]</scope>
    <source>
        <strain evidence="2 3">DNF00424</strain>
    </source>
</reference>
<name>A0AAW3FIB4_9BACT</name>
<dbReference type="InterPro" id="IPR014756">
    <property type="entry name" value="Ig_E-set"/>
</dbReference>
<dbReference type="SUPFAM" id="SSF81296">
    <property type="entry name" value="E set domains"/>
    <property type="match status" value="1"/>
</dbReference>
<protein>
    <recommendedName>
        <fullName evidence="4">Esterase</fullName>
    </recommendedName>
</protein>
<evidence type="ECO:0008006" key="4">
    <source>
        <dbReference type="Google" id="ProtNLM"/>
    </source>
</evidence>
<feature type="chain" id="PRO_5043968872" description="Esterase" evidence="1">
    <location>
        <begin position="20"/>
        <end position="419"/>
    </location>
</feature>
<accession>A0AAW3FIB4</accession>
<dbReference type="Proteomes" id="UP000029533">
    <property type="component" value="Unassembled WGS sequence"/>
</dbReference>
<dbReference type="InterPro" id="IPR050583">
    <property type="entry name" value="Mycobacterial_A85_antigen"/>
</dbReference>
<dbReference type="Gene3D" id="3.40.50.1820">
    <property type="entry name" value="alpha/beta hydrolase"/>
    <property type="match status" value="1"/>
</dbReference>
<gene>
    <name evidence="2" type="ORF">HMPREF2132_00970</name>
</gene>
<dbReference type="EMBL" id="JRNJ01000019">
    <property type="protein sequence ID" value="KGF30190.1"/>
    <property type="molecule type" value="Genomic_DNA"/>
</dbReference>
<evidence type="ECO:0000313" key="3">
    <source>
        <dbReference type="Proteomes" id="UP000029533"/>
    </source>
</evidence>
<dbReference type="SUPFAM" id="SSF53474">
    <property type="entry name" value="alpha/beta-Hydrolases"/>
    <property type="match status" value="1"/>
</dbReference>
<feature type="signal peptide" evidence="1">
    <location>
        <begin position="1"/>
        <end position="19"/>
    </location>
</feature>